<organism evidence="3 4">
    <name type="scientific">Lactiplantibacillus garii</name>
    <dbReference type="NCBI Taxonomy" id="2306423"/>
    <lineage>
        <taxon>Bacteria</taxon>
        <taxon>Bacillati</taxon>
        <taxon>Bacillota</taxon>
        <taxon>Bacilli</taxon>
        <taxon>Lactobacillales</taxon>
        <taxon>Lactobacillaceae</taxon>
        <taxon>Lactiplantibacillus</taxon>
    </lineage>
</organism>
<dbReference type="Proteomes" id="UP000283633">
    <property type="component" value="Unassembled WGS sequence"/>
</dbReference>
<gene>
    <name evidence="3" type="ORF">D1831_06590</name>
</gene>
<dbReference type="PANTHER" id="PTHR43358">
    <property type="entry name" value="ALPHA/BETA-HYDROLASE"/>
    <property type="match status" value="1"/>
</dbReference>
<reference evidence="3 4" key="1">
    <citation type="submission" date="2018-08" db="EMBL/GenBank/DDBJ databases">
        <title>Genome Lactobacillus garii FI11369.</title>
        <authorList>
            <person name="Diaz M."/>
            <person name="Narbad A."/>
        </authorList>
    </citation>
    <scope>NUCLEOTIDE SEQUENCE [LARGE SCALE GENOMIC DNA]</scope>
    <source>
        <strain evidence="3 4">FI11369</strain>
    </source>
</reference>
<dbReference type="OrthoDB" id="9776685at2"/>
<keyword evidence="1" id="KW-0732">Signal</keyword>
<dbReference type="EMBL" id="QWZQ01000017">
    <property type="protein sequence ID" value="RRK10621.1"/>
    <property type="molecule type" value="Genomic_DNA"/>
</dbReference>
<dbReference type="AlphaFoldDB" id="A0A3R8QRG4"/>
<dbReference type="InterPro" id="IPR029058">
    <property type="entry name" value="AB_hydrolase_fold"/>
</dbReference>
<evidence type="ECO:0000313" key="3">
    <source>
        <dbReference type="EMBL" id="RRK10621.1"/>
    </source>
</evidence>
<feature type="chain" id="PRO_5018782297" evidence="1">
    <location>
        <begin position="24"/>
        <end position="314"/>
    </location>
</feature>
<keyword evidence="4" id="KW-1185">Reference proteome</keyword>
<comment type="caution">
    <text evidence="3">The sequence shown here is derived from an EMBL/GenBank/DDBJ whole genome shotgun (WGS) entry which is preliminary data.</text>
</comment>
<feature type="domain" description="Serine aminopeptidase S33" evidence="2">
    <location>
        <begin position="90"/>
        <end position="243"/>
    </location>
</feature>
<dbReference type="GO" id="GO:0016787">
    <property type="term" value="F:hydrolase activity"/>
    <property type="evidence" value="ECO:0007669"/>
    <property type="project" value="UniProtKB-KW"/>
</dbReference>
<accession>A0A3R8QRG4</accession>
<evidence type="ECO:0000256" key="1">
    <source>
        <dbReference type="SAM" id="SignalP"/>
    </source>
</evidence>
<dbReference type="Pfam" id="PF12146">
    <property type="entry name" value="Hydrolase_4"/>
    <property type="match status" value="1"/>
</dbReference>
<keyword evidence="3" id="KW-0378">Hydrolase</keyword>
<dbReference type="SUPFAM" id="SSF53474">
    <property type="entry name" value="alpha/beta-Hydrolases"/>
    <property type="match status" value="1"/>
</dbReference>
<sequence length="314" mass="35936">MKKRRLLAALGAPVTLFSATLLASEKLYNFAFKRVDYVPETSADKQKYASAYWSYVDWLHRQPVQTWQLNINDEANRLVATYVPASTTSNRTVIVSHGYKGDGETMANYAYMFHQMGYNVLLPDDRGHGQSAGKYISFGWQDRRDYLGWIARVIKNNGSRSQIVLFGVSMGGATVEMMSGEKLPNQVQAIIADCGYTSIEEELAYLLKRQFHLPKYPFVPIVSFINRHRMGYFLSDVSSVEQLRHNHRPIFFIHGEKDVYVPSWMLKKNYQAAGGPKKMWQVPNATHAESFWIDPVAYQQHVTAFLANYLPQNN</sequence>
<protein>
    <submittedName>
        <fullName evidence="3">Alpha/beta hydrolase</fullName>
    </submittedName>
</protein>
<dbReference type="InterPro" id="IPR052920">
    <property type="entry name" value="DNA-binding_regulatory"/>
</dbReference>
<dbReference type="RefSeq" id="WP_125072140.1">
    <property type="nucleotide sequence ID" value="NZ_QWZQ01000017.1"/>
</dbReference>
<feature type="signal peptide" evidence="1">
    <location>
        <begin position="1"/>
        <end position="23"/>
    </location>
</feature>
<name>A0A3R8QRG4_9LACO</name>
<dbReference type="Gene3D" id="3.40.50.1820">
    <property type="entry name" value="alpha/beta hydrolase"/>
    <property type="match status" value="1"/>
</dbReference>
<evidence type="ECO:0000259" key="2">
    <source>
        <dbReference type="Pfam" id="PF12146"/>
    </source>
</evidence>
<dbReference type="InterPro" id="IPR022742">
    <property type="entry name" value="Hydrolase_4"/>
</dbReference>
<proteinExistence type="predicted"/>
<evidence type="ECO:0000313" key="4">
    <source>
        <dbReference type="Proteomes" id="UP000283633"/>
    </source>
</evidence>
<dbReference type="PANTHER" id="PTHR43358:SF4">
    <property type="entry name" value="ALPHA_BETA HYDROLASE FOLD-1 DOMAIN-CONTAINING PROTEIN"/>
    <property type="match status" value="1"/>
</dbReference>